<comment type="caution">
    <text evidence="1">The sequence shown here is derived from an EMBL/GenBank/DDBJ whole genome shotgun (WGS) entry which is preliminary data.</text>
</comment>
<keyword evidence="2" id="KW-1185">Reference proteome</keyword>
<protein>
    <submittedName>
        <fullName evidence="1">Uncharacterized protein</fullName>
    </submittedName>
</protein>
<dbReference type="AlphaFoldDB" id="A0AAQ4E4W5"/>
<accession>A0AAQ4E4W5</accession>
<evidence type="ECO:0000313" key="1">
    <source>
        <dbReference type="EMBL" id="KAK8769749.1"/>
    </source>
</evidence>
<proteinExistence type="predicted"/>
<dbReference type="Proteomes" id="UP001321473">
    <property type="component" value="Unassembled WGS sequence"/>
</dbReference>
<reference evidence="1 2" key="1">
    <citation type="journal article" date="2023" name="Arcadia Sci">
        <title>De novo assembly of a long-read Amblyomma americanum tick genome.</title>
        <authorList>
            <person name="Chou S."/>
            <person name="Poskanzer K.E."/>
            <person name="Rollins M."/>
            <person name="Thuy-Boun P.S."/>
        </authorList>
    </citation>
    <scope>NUCLEOTIDE SEQUENCE [LARGE SCALE GENOMIC DNA]</scope>
    <source>
        <strain evidence="1">F_SG_1</strain>
        <tissue evidence="1">Salivary glands</tissue>
    </source>
</reference>
<evidence type="ECO:0000313" key="2">
    <source>
        <dbReference type="Proteomes" id="UP001321473"/>
    </source>
</evidence>
<gene>
    <name evidence="1" type="ORF">V5799_013787</name>
</gene>
<sequence length="234" mass="26712">MLPGGVVPNVPPLTRRFTMGLKKVIKWALVCGQRKMQSRKSPMHFVCSKSYADGNRETRRLLVLLEDLRQLYAAAWGKVMASLESCFDVIQSREPGLVKGMCSVVLLWVQLGDTVAKDFDPDLWRQPTVQSINDLNDALLRMWKVAMDKTAELVYKIIPETTPDVAMVIEKEYHACRQETWTLFQVTPETLEDYLDTLKVYTSNMSLWHLDERKFLNTDATLVKSLSQLNIAAS</sequence>
<dbReference type="EMBL" id="JARKHS020022155">
    <property type="protein sequence ID" value="KAK8769749.1"/>
    <property type="molecule type" value="Genomic_DNA"/>
</dbReference>
<name>A0AAQ4E4W5_AMBAM</name>
<organism evidence="1 2">
    <name type="scientific">Amblyomma americanum</name>
    <name type="common">Lone star tick</name>
    <dbReference type="NCBI Taxonomy" id="6943"/>
    <lineage>
        <taxon>Eukaryota</taxon>
        <taxon>Metazoa</taxon>
        <taxon>Ecdysozoa</taxon>
        <taxon>Arthropoda</taxon>
        <taxon>Chelicerata</taxon>
        <taxon>Arachnida</taxon>
        <taxon>Acari</taxon>
        <taxon>Parasitiformes</taxon>
        <taxon>Ixodida</taxon>
        <taxon>Ixodoidea</taxon>
        <taxon>Ixodidae</taxon>
        <taxon>Amblyomminae</taxon>
        <taxon>Amblyomma</taxon>
    </lineage>
</organism>